<evidence type="ECO:0000256" key="1">
    <source>
        <dbReference type="SAM" id="Coils"/>
    </source>
</evidence>
<dbReference type="EMBL" id="CP015057">
    <property type="protein sequence ID" value="QGN16245.1"/>
    <property type="molecule type" value="Genomic_DNA"/>
</dbReference>
<reference evidence="2 3" key="1">
    <citation type="submission" date="2016-03" db="EMBL/GenBank/DDBJ databases">
        <title>How can Kluyveromyces marxianus grow so fast - potential evolutionary course in Saccharomyces Complex revealed by comparative genomics.</title>
        <authorList>
            <person name="Mo W."/>
            <person name="Lu W."/>
            <person name="Yang X."/>
            <person name="Qi J."/>
            <person name="Lv H."/>
        </authorList>
    </citation>
    <scope>NUCLEOTIDE SEQUENCE [LARGE SCALE GENOMIC DNA]</scope>
    <source>
        <strain evidence="2 3">FIM1</strain>
    </source>
</reference>
<gene>
    <name evidence="2" type="ORF">FIM1_2950</name>
</gene>
<reference evidence="2 3" key="2">
    <citation type="submission" date="2019-11" db="EMBL/GenBank/DDBJ databases">
        <authorList>
            <person name="Lu H."/>
        </authorList>
    </citation>
    <scope>NUCLEOTIDE SEQUENCE [LARGE SCALE GENOMIC DNA]</scope>
    <source>
        <strain evidence="2 3">FIM1</strain>
    </source>
</reference>
<keyword evidence="1" id="KW-0175">Coiled coil</keyword>
<proteinExistence type="predicted"/>
<dbReference type="Proteomes" id="UP000422736">
    <property type="component" value="Chromosome 4"/>
</dbReference>
<keyword evidence="3" id="KW-1185">Reference proteome</keyword>
<name>A0ABX6EV79_KLUMA</name>
<protein>
    <submittedName>
        <fullName evidence="2">Uncharacterized protein</fullName>
    </submittedName>
</protein>
<evidence type="ECO:0000313" key="2">
    <source>
        <dbReference type="EMBL" id="QGN16245.1"/>
    </source>
</evidence>
<feature type="coiled-coil region" evidence="1">
    <location>
        <begin position="30"/>
        <end position="61"/>
    </location>
</feature>
<accession>A0ABX6EV79</accession>
<organism evidence="2 3">
    <name type="scientific">Kluyveromyces marxianus</name>
    <name type="common">Yeast</name>
    <name type="synonym">Candida kefyr</name>
    <dbReference type="NCBI Taxonomy" id="4911"/>
    <lineage>
        <taxon>Eukaryota</taxon>
        <taxon>Fungi</taxon>
        <taxon>Dikarya</taxon>
        <taxon>Ascomycota</taxon>
        <taxon>Saccharomycotina</taxon>
        <taxon>Saccharomycetes</taxon>
        <taxon>Saccharomycetales</taxon>
        <taxon>Saccharomycetaceae</taxon>
        <taxon>Kluyveromyces</taxon>
    </lineage>
</organism>
<sequence length="86" mass="9998">MGKARESSGENSDRVKLTEEQREKIKKALIARQDERFQQTLEEIEKVKQNTKSMVDSMINEWKERVGDVDDTIQETLRKEKSGNDG</sequence>
<evidence type="ECO:0000313" key="3">
    <source>
        <dbReference type="Proteomes" id="UP000422736"/>
    </source>
</evidence>